<protein>
    <submittedName>
        <fullName evidence="2">Uncharacterized protein</fullName>
    </submittedName>
</protein>
<feature type="compositionally biased region" description="Polar residues" evidence="1">
    <location>
        <begin position="52"/>
        <end position="65"/>
    </location>
</feature>
<dbReference type="AlphaFoldDB" id="A0ABD0K6Q3"/>
<dbReference type="Proteomes" id="UP001519460">
    <property type="component" value="Unassembled WGS sequence"/>
</dbReference>
<feature type="non-terminal residue" evidence="2">
    <location>
        <position position="65"/>
    </location>
</feature>
<dbReference type="EMBL" id="JACVVK020000238">
    <property type="protein sequence ID" value="KAK7482787.1"/>
    <property type="molecule type" value="Genomic_DNA"/>
</dbReference>
<organism evidence="2 3">
    <name type="scientific">Batillaria attramentaria</name>
    <dbReference type="NCBI Taxonomy" id="370345"/>
    <lineage>
        <taxon>Eukaryota</taxon>
        <taxon>Metazoa</taxon>
        <taxon>Spiralia</taxon>
        <taxon>Lophotrochozoa</taxon>
        <taxon>Mollusca</taxon>
        <taxon>Gastropoda</taxon>
        <taxon>Caenogastropoda</taxon>
        <taxon>Sorbeoconcha</taxon>
        <taxon>Cerithioidea</taxon>
        <taxon>Batillariidae</taxon>
        <taxon>Batillaria</taxon>
    </lineage>
</organism>
<evidence type="ECO:0000256" key="1">
    <source>
        <dbReference type="SAM" id="MobiDB-lite"/>
    </source>
</evidence>
<name>A0ABD0K6Q3_9CAEN</name>
<evidence type="ECO:0000313" key="2">
    <source>
        <dbReference type="EMBL" id="KAK7482787.1"/>
    </source>
</evidence>
<gene>
    <name evidence="2" type="ORF">BaRGS_00025953</name>
</gene>
<evidence type="ECO:0000313" key="3">
    <source>
        <dbReference type="Proteomes" id="UP001519460"/>
    </source>
</evidence>
<keyword evidence="3" id="KW-1185">Reference proteome</keyword>
<accession>A0ABD0K6Q3</accession>
<comment type="caution">
    <text evidence="2">The sequence shown here is derived from an EMBL/GenBank/DDBJ whole genome shotgun (WGS) entry which is preliminary data.</text>
</comment>
<reference evidence="2 3" key="1">
    <citation type="journal article" date="2023" name="Sci. Data">
        <title>Genome assembly of the Korean intertidal mud-creeper Batillaria attramentaria.</title>
        <authorList>
            <person name="Patra A.K."/>
            <person name="Ho P.T."/>
            <person name="Jun S."/>
            <person name="Lee S.J."/>
            <person name="Kim Y."/>
            <person name="Won Y.J."/>
        </authorList>
    </citation>
    <scope>NUCLEOTIDE SEQUENCE [LARGE SCALE GENOMIC DNA]</scope>
    <source>
        <strain evidence="2">Wonlab-2016</strain>
    </source>
</reference>
<feature type="non-terminal residue" evidence="2">
    <location>
        <position position="1"/>
    </location>
</feature>
<proteinExistence type="predicted"/>
<sequence length="65" mass="7332">TNPASTVSGRVLCAKPASFPAYVIRGTRKRLWKSVLRLGTRRRWPKTDSSHARQSQKSPKTDPLQ</sequence>
<feature type="region of interest" description="Disordered" evidence="1">
    <location>
        <begin position="40"/>
        <end position="65"/>
    </location>
</feature>